<evidence type="ECO:0000313" key="1">
    <source>
        <dbReference type="EMBL" id="CAK9103050.1"/>
    </source>
</evidence>
<dbReference type="Proteomes" id="UP001642464">
    <property type="component" value="Unassembled WGS sequence"/>
</dbReference>
<comment type="caution">
    <text evidence="1">The sequence shown here is derived from an EMBL/GenBank/DDBJ whole genome shotgun (WGS) entry which is preliminary data.</text>
</comment>
<reference evidence="1 2" key="1">
    <citation type="submission" date="2024-02" db="EMBL/GenBank/DDBJ databases">
        <authorList>
            <person name="Chen Y."/>
            <person name="Shah S."/>
            <person name="Dougan E. K."/>
            <person name="Thang M."/>
            <person name="Chan C."/>
        </authorList>
    </citation>
    <scope>NUCLEOTIDE SEQUENCE [LARGE SCALE GENOMIC DNA]</scope>
</reference>
<keyword evidence="2" id="KW-1185">Reference proteome</keyword>
<gene>
    <name evidence="1" type="ORF">SCF082_LOCUS48146</name>
</gene>
<evidence type="ECO:0000313" key="2">
    <source>
        <dbReference type="Proteomes" id="UP001642464"/>
    </source>
</evidence>
<accession>A0ABP0RQX5</accession>
<sequence>MDALGEHSCNDRCPCKHYGKLDKTKHPIISAKIIEMCPKEALEEHVDRLGDETWLAAHVEEGHSFAIGCIVCSELLPLGDRDVWGRFEITTVQALKPYRVKSHESSKAHLAAVMRLLQPSADLPAQMPLRHDAAPDGNSFQCLLQWVRKGQCLRDGIAGVGHFKKSRSMCFVSTESLRRLYRAQLSKCETINILRDERHSRQAERFIGVLGQGRVNPSTATNITNVTVDLLTAFCCKNHGVPNVSEAVATELQEVDVELLKHIRHRIHYLTVDAAGNEVTSGENMLSNKSSTAANFGEAVAPNLRTIVKDKAHGSRRILSRPWAADKYLSVVAGALVTESGSLSQMIQHSDDLRCWYEEACKQSTSGAVTNKWTHLRAAKHRYESLATPLSRLALNWEAVFGVLGRICAERQGDPACSFAEALLDTIDEEMLLQAALLSDACDECLILIRFFDQAEVDSAKIAEAISDFLSRIQFLFEQQHVWTSPGYTKVTLKFLQSRPTHFITRGVVRCLGGPNGVKEEVKSQCLSRMLAWMKLAEEVVRAEHPAFELVQCFSLFDLNQFPQQTAARIKQEDFSQKFDAQLERVANSLELDMQGLKQEFFDLGQIAYGHWKEHRPTCSNLDSWKSALAKTSSAAARRRHPVDNLEVALAHYATLSASDSVLERDFSRMKHTLGETRLQCDQIVENELLMLTVADPDHDKEVISLAQRVWSEIYAAARKRSKARFDKGVKRNPQICEDNDEPEEWQMTPEKVTESEFKKRRRLAVQRGMENPHDPHDKVVACSSAAWTDDHDRELHFNAKKEIKQIFECLRSGTVKINEVPAEMLPEAISYFEKKEANMLKRERAELRLGQQVRRREQPPVQELHGLAVMVADDLRCRQLDNAMDQKDWHVTLQLASAQVLVLPNLNNLPLLTSIAVGLTGAWLTTPGFVISGSGPCLKMKRGLRTERKVHCTEKCKESNRAIYDLLQKLECRTFKLAGTLEEFAQAKQRAMDRKAPASVIALVHEDERELFASISHAWTVQRFRDFIYQVDLEQSYVR</sequence>
<dbReference type="EMBL" id="CAXAMM010042114">
    <property type="protein sequence ID" value="CAK9103050.1"/>
    <property type="molecule type" value="Genomic_DNA"/>
</dbReference>
<name>A0ABP0RQX5_9DINO</name>
<organism evidence="1 2">
    <name type="scientific">Durusdinium trenchii</name>
    <dbReference type="NCBI Taxonomy" id="1381693"/>
    <lineage>
        <taxon>Eukaryota</taxon>
        <taxon>Sar</taxon>
        <taxon>Alveolata</taxon>
        <taxon>Dinophyceae</taxon>
        <taxon>Suessiales</taxon>
        <taxon>Symbiodiniaceae</taxon>
        <taxon>Durusdinium</taxon>
    </lineage>
</organism>
<proteinExistence type="predicted"/>
<protein>
    <submittedName>
        <fullName evidence="1">Uncharacterized protein</fullName>
    </submittedName>
</protein>